<dbReference type="KEGG" id="bany:112054539"/>
<feature type="chain" id="PRO_5045941491" evidence="1">
    <location>
        <begin position="22"/>
        <end position="288"/>
    </location>
</feature>
<dbReference type="GeneID" id="112054539"/>
<dbReference type="OrthoDB" id="7378865at2759"/>
<protein>
    <submittedName>
        <fullName evidence="3">Uncharacterized protein LOC112054539</fullName>
    </submittedName>
</protein>
<reference evidence="3" key="1">
    <citation type="submission" date="2025-08" db="UniProtKB">
        <authorList>
            <consortium name="RefSeq"/>
        </authorList>
    </citation>
    <scope>IDENTIFICATION</scope>
</reference>
<accession>A0A6J1NZA2</accession>
<keyword evidence="2" id="KW-1185">Reference proteome</keyword>
<dbReference type="RefSeq" id="XP_023950133.2">
    <property type="nucleotide sequence ID" value="XM_024094365.2"/>
</dbReference>
<evidence type="ECO:0000313" key="3">
    <source>
        <dbReference type="RefSeq" id="XP_023950133.2"/>
    </source>
</evidence>
<sequence>MNFTFLCLVICLCVLLFEVQARYNTDVLCVIEKDNVLYCIKSYMSSRRTNQDDNLPSHEPYFPTAKNGVFYNCSSLECRSVKIYSLIQLASPRAALKYCYQQPSESYQCEPVKYHYYKNIDKLLFLSNNIPNNIFYLIDCLAYGDGGRVCHKKDVDSHTKLVDIGNIARPNESNVLSQEELLCEQSENKINCDLNLYVPYSDGLRAKELIKTDNKILLKTETNIVVLNYNCLESWCGYSTLNQPTRRSHYEPPGGKMYRCYYAQRQQICKKMYGSPLNIYNQRDWLSS</sequence>
<dbReference type="Proteomes" id="UP001652582">
    <property type="component" value="Chromosome 7"/>
</dbReference>
<evidence type="ECO:0000256" key="1">
    <source>
        <dbReference type="SAM" id="SignalP"/>
    </source>
</evidence>
<keyword evidence="1" id="KW-0732">Signal</keyword>
<name>A0A6J1NZA2_BICAN</name>
<dbReference type="AlphaFoldDB" id="A0A6J1NZA2"/>
<feature type="signal peptide" evidence="1">
    <location>
        <begin position="1"/>
        <end position="21"/>
    </location>
</feature>
<proteinExistence type="predicted"/>
<evidence type="ECO:0000313" key="2">
    <source>
        <dbReference type="Proteomes" id="UP001652582"/>
    </source>
</evidence>
<organism evidence="2 3">
    <name type="scientific">Bicyclus anynana</name>
    <name type="common">Squinting bush brown butterfly</name>
    <dbReference type="NCBI Taxonomy" id="110368"/>
    <lineage>
        <taxon>Eukaryota</taxon>
        <taxon>Metazoa</taxon>
        <taxon>Ecdysozoa</taxon>
        <taxon>Arthropoda</taxon>
        <taxon>Hexapoda</taxon>
        <taxon>Insecta</taxon>
        <taxon>Pterygota</taxon>
        <taxon>Neoptera</taxon>
        <taxon>Endopterygota</taxon>
        <taxon>Lepidoptera</taxon>
        <taxon>Glossata</taxon>
        <taxon>Ditrysia</taxon>
        <taxon>Papilionoidea</taxon>
        <taxon>Nymphalidae</taxon>
        <taxon>Satyrinae</taxon>
        <taxon>Satyrini</taxon>
        <taxon>Mycalesina</taxon>
        <taxon>Bicyclus</taxon>
    </lineage>
</organism>
<gene>
    <name evidence="3" type="primary">LOC112054539</name>
</gene>